<accession>A0AA35WYC1</accession>
<feature type="non-terminal residue" evidence="1">
    <location>
        <position position="1"/>
    </location>
</feature>
<reference evidence="1" key="1">
    <citation type="submission" date="2023-03" db="EMBL/GenBank/DDBJ databases">
        <authorList>
            <person name="Steffen K."/>
            <person name="Cardenas P."/>
        </authorList>
    </citation>
    <scope>NUCLEOTIDE SEQUENCE</scope>
</reference>
<gene>
    <name evidence="1" type="ORF">GBAR_LOCUS18729</name>
</gene>
<dbReference type="AlphaFoldDB" id="A0AA35WYC1"/>
<name>A0AA35WYC1_GEOBA</name>
<proteinExistence type="predicted"/>
<organism evidence="1 2">
    <name type="scientific">Geodia barretti</name>
    <name type="common">Barrett's horny sponge</name>
    <dbReference type="NCBI Taxonomy" id="519541"/>
    <lineage>
        <taxon>Eukaryota</taxon>
        <taxon>Metazoa</taxon>
        <taxon>Porifera</taxon>
        <taxon>Demospongiae</taxon>
        <taxon>Heteroscleromorpha</taxon>
        <taxon>Tetractinellida</taxon>
        <taxon>Astrophorina</taxon>
        <taxon>Geodiidae</taxon>
        <taxon>Geodia</taxon>
    </lineage>
</organism>
<dbReference type="EMBL" id="CASHTH010002648">
    <property type="protein sequence ID" value="CAI8033221.1"/>
    <property type="molecule type" value="Genomic_DNA"/>
</dbReference>
<evidence type="ECO:0000313" key="1">
    <source>
        <dbReference type="EMBL" id="CAI8033221.1"/>
    </source>
</evidence>
<comment type="caution">
    <text evidence="1">The sequence shown here is derived from an EMBL/GenBank/DDBJ whole genome shotgun (WGS) entry which is preliminary data.</text>
</comment>
<keyword evidence="2" id="KW-1185">Reference proteome</keyword>
<sequence length="57" mass="6829">MCLLSSSYFLWYKKTQIQFLWRNIHTLQEICCFHISFRHISDSISLIKTSSYNLGII</sequence>
<protein>
    <submittedName>
        <fullName evidence="1">Uncharacterized protein</fullName>
    </submittedName>
</protein>
<evidence type="ECO:0000313" key="2">
    <source>
        <dbReference type="Proteomes" id="UP001174909"/>
    </source>
</evidence>
<dbReference type="Proteomes" id="UP001174909">
    <property type="component" value="Unassembled WGS sequence"/>
</dbReference>